<organism evidence="2 3">
    <name type="scientific">Mogibacterium pumilum</name>
    <dbReference type="NCBI Taxonomy" id="86332"/>
    <lineage>
        <taxon>Bacteria</taxon>
        <taxon>Bacillati</taxon>
        <taxon>Bacillota</taxon>
        <taxon>Clostridia</taxon>
        <taxon>Peptostreptococcales</taxon>
        <taxon>Anaerovoracaceae</taxon>
        <taxon>Mogibacterium</taxon>
    </lineage>
</organism>
<dbReference type="SUPFAM" id="SSF46785">
    <property type="entry name" value="Winged helix' DNA-binding domain"/>
    <property type="match status" value="1"/>
</dbReference>
<dbReference type="GO" id="GO:0003700">
    <property type="term" value="F:DNA-binding transcription factor activity"/>
    <property type="evidence" value="ECO:0007669"/>
    <property type="project" value="TreeGrafter"/>
</dbReference>
<evidence type="ECO:0000313" key="3">
    <source>
        <dbReference type="Proteomes" id="UP000214689"/>
    </source>
</evidence>
<accession>A0A223ATB4</accession>
<dbReference type="PROSITE" id="PS51197">
    <property type="entry name" value="HTH_RRF2_2"/>
    <property type="match status" value="1"/>
</dbReference>
<dbReference type="InterPro" id="IPR036388">
    <property type="entry name" value="WH-like_DNA-bd_sf"/>
</dbReference>
<dbReference type="OrthoDB" id="9808360at2"/>
<dbReference type="Gene3D" id="1.10.10.10">
    <property type="entry name" value="Winged helix-like DNA-binding domain superfamily/Winged helix DNA-binding domain"/>
    <property type="match status" value="1"/>
</dbReference>
<dbReference type="RefSeq" id="WP_094234442.1">
    <property type="nucleotide sequence ID" value="NZ_CP016199.1"/>
</dbReference>
<dbReference type="EMBL" id="CP016199">
    <property type="protein sequence ID" value="ASS38201.1"/>
    <property type="molecule type" value="Genomic_DNA"/>
</dbReference>
<dbReference type="PROSITE" id="PS01332">
    <property type="entry name" value="HTH_RRF2_1"/>
    <property type="match status" value="1"/>
</dbReference>
<dbReference type="InterPro" id="IPR000944">
    <property type="entry name" value="Tscrpt_reg_Rrf2"/>
</dbReference>
<keyword evidence="1" id="KW-0238">DNA-binding</keyword>
<protein>
    <submittedName>
        <fullName evidence="2">Rrf2 family transcriptional regulator</fullName>
    </submittedName>
</protein>
<dbReference type="GO" id="GO:0005829">
    <property type="term" value="C:cytosol"/>
    <property type="evidence" value="ECO:0007669"/>
    <property type="project" value="TreeGrafter"/>
</dbReference>
<proteinExistence type="predicted"/>
<evidence type="ECO:0000313" key="2">
    <source>
        <dbReference type="EMBL" id="ASS38201.1"/>
    </source>
</evidence>
<dbReference type="NCBIfam" id="TIGR00738">
    <property type="entry name" value="rrf2_super"/>
    <property type="match status" value="1"/>
</dbReference>
<dbReference type="Proteomes" id="UP000214689">
    <property type="component" value="Chromosome"/>
</dbReference>
<dbReference type="PANTHER" id="PTHR33221:SF5">
    <property type="entry name" value="HTH-TYPE TRANSCRIPTIONAL REGULATOR ISCR"/>
    <property type="match status" value="1"/>
</dbReference>
<reference evidence="3" key="1">
    <citation type="submission" date="2016-05" db="EMBL/GenBank/DDBJ databases">
        <authorList>
            <person name="Holder M.E."/>
            <person name="Ajami N.J."/>
            <person name="Petrosino J.F."/>
        </authorList>
    </citation>
    <scope>NUCLEOTIDE SEQUENCE [LARGE SCALE GENOMIC DNA]</scope>
    <source>
        <strain evidence="3">ATCC 700696</strain>
    </source>
</reference>
<keyword evidence="3" id="KW-1185">Reference proteome</keyword>
<dbReference type="InterPro" id="IPR036390">
    <property type="entry name" value="WH_DNA-bd_sf"/>
</dbReference>
<name>A0A223ATB4_9FIRM</name>
<dbReference type="GO" id="GO:0003677">
    <property type="term" value="F:DNA binding"/>
    <property type="evidence" value="ECO:0007669"/>
    <property type="project" value="UniProtKB-KW"/>
</dbReference>
<dbReference type="InterPro" id="IPR030489">
    <property type="entry name" value="TR_Rrf2-type_CS"/>
</dbReference>
<dbReference type="PANTHER" id="PTHR33221">
    <property type="entry name" value="WINGED HELIX-TURN-HELIX TRANSCRIPTIONAL REGULATOR, RRF2 FAMILY"/>
    <property type="match status" value="1"/>
</dbReference>
<dbReference type="AlphaFoldDB" id="A0A223ATB4"/>
<sequence>MIVSTKGRYALMVMIDLANHDDGGYISLADISERQKLSMKYLENVVSMLNKGGLLKSLRGKNGGYRLIKSPEEYNIGEILRITEGSLAPVDCIKSGEVSCGRAHSCVTLPLWIGLDKVIDEYLDNITLHDLMSGNVDKLIQNQDVSN</sequence>
<gene>
    <name evidence="2" type="ORF">AXF17_07155</name>
</gene>
<dbReference type="Pfam" id="PF02082">
    <property type="entry name" value="Rrf2"/>
    <property type="match status" value="1"/>
</dbReference>
<evidence type="ECO:0000256" key="1">
    <source>
        <dbReference type="ARBA" id="ARBA00023125"/>
    </source>
</evidence>